<dbReference type="Proteomes" id="UP001197875">
    <property type="component" value="Unassembled WGS sequence"/>
</dbReference>
<dbReference type="PANTHER" id="PTHR32332:SF20">
    <property type="entry name" value="2-NITROPROPANE DIOXYGENASE-LIKE PROTEIN"/>
    <property type="match status" value="1"/>
</dbReference>
<dbReference type="PANTHER" id="PTHR32332">
    <property type="entry name" value="2-NITROPROPANE DIOXYGENASE"/>
    <property type="match status" value="1"/>
</dbReference>
<dbReference type="InterPro" id="IPR013785">
    <property type="entry name" value="Aldolase_TIM"/>
</dbReference>
<gene>
    <name evidence="6" type="primary">fabK</name>
    <name evidence="6" type="ORF">LKD71_13590</name>
</gene>
<evidence type="ECO:0000256" key="1">
    <source>
        <dbReference type="ARBA" id="ARBA00003535"/>
    </source>
</evidence>
<sequence>MKTEITALLGTEYPIIQGGMAWVAEYHLAAAVSEAGGLGIIGAANAPAAWVREQIHKVRELTGKPFGVNVMLMSPYAAEVAEVIAEEKVPVVTTGAGNPEKYMELWKNAGVKVIPVVASTALAKRMERCGADAVIAEGCESGGHVGETTTMALVPQVVDVVENIPVIAAGGIGDGRGIAAAFMLGARGVQLGTCFVATKEAQVHENYKQAIIKAKDIDTRVTGRTTGHPVRALRNQMTKEYLKKEAEGASFEELEAMTLGSLRKAVLEGDIRNGSMMAGQIAGLVKEELSCKDLIDKLVKETDALLKGTGIYE</sequence>
<reference evidence="6 7" key="1">
    <citation type="submission" date="2021-10" db="EMBL/GenBank/DDBJ databases">
        <title>Anaerobic single-cell dispensing facilitates the cultivation of human gut bacteria.</title>
        <authorList>
            <person name="Afrizal A."/>
        </authorList>
    </citation>
    <scope>NUCLEOTIDE SEQUENCE [LARGE SCALE GENOMIC DNA]</scope>
    <source>
        <strain evidence="6 7">CLA-AA-H277</strain>
    </source>
</reference>
<evidence type="ECO:0000313" key="7">
    <source>
        <dbReference type="Proteomes" id="UP001197875"/>
    </source>
</evidence>
<dbReference type="CDD" id="cd04730">
    <property type="entry name" value="NPD_like"/>
    <property type="match status" value="1"/>
</dbReference>
<dbReference type="SUPFAM" id="SSF51412">
    <property type="entry name" value="Inosine monophosphate dehydrogenase (IMPDH)"/>
    <property type="match status" value="1"/>
</dbReference>
<dbReference type="InterPro" id="IPR004136">
    <property type="entry name" value="NMO"/>
</dbReference>
<evidence type="ECO:0000256" key="3">
    <source>
        <dbReference type="ARBA" id="ARBA00022630"/>
    </source>
</evidence>
<dbReference type="Pfam" id="PF03060">
    <property type="entry name" value="NMO"/>
    <property type="match status" value="1"/>
</dbReference>
<protein>
    <recommendedName>
        <fullName evidence="2">Probable nitronate monooxygenase</fullName>
    </recommendedName>
</protein>
<dbReference type="AlphaFoldDB" id="A0AAE3DUR1"/>
<evidence type="ECO:0000256" key="4">
    <source>
        <dbReference type="ARBA" id="ARBA00022643"/>
    </source>
</evidence>
<dbReference type="InterPro" id="IPR017569">
    <property type="entry name" value="Enoyl_ACP_red-II_put"/>
</dbReference>
<dbReference type="Gene3D" id="3.20.20.70">
    <property type="entry name" value="Aldolase class I"/>
    <property type="match status" value="1"/>
</dbReference>
<accession>A0AAE3DUR1</accession>
<evidence type="ECO:0000313" key="6">
    <source>
        <dbReference type="EMBL" id="MCC2190818.1"/>
    </source>
</evidence>
<dbReference type="RefSeq" id="WP_227615880.1">
    <property type="nucleotide sequence ID" value="NZ_JAJEPR010000029.1"/>
</dbReference>
<keyword evidence="4" id="KW-0288">FMN</keyword>
<evidence type="ECO:0000256" key="2">
    <source>
        <dbReference type="ARBA" id="ARBA00013457"/>
    </source>
</evidence>
<comment type="caution">
    <text evidence="6">The sequence shown here is derived from an EMBL/GenBank/DDBJ whole genome shotgun (WGS) entry which is preliminary data.</text>
</comment>
<dbReference type="EMBL" id="JAJEPR010000029">
    <property type="protein sequence ID" value="MCC2190818.1"/>
    <property type="molecule type" value="Genomic_DNA"/>
</dbReference>
<comment type="function">
    <text evidence="1">Nitronate monooxygenase that uses molecular oxygen to catalyze the oxidative denitrification of alkyl nitronates. Acts on propionate 3-nitronate (P3N), the presumed physiological substrate. Probably functions in the detoxification of P3N, a metabolic poison produced by plants and fungi as a defense mechanism.</text>
</comment>
<evidence type="ECO:0000256" key="5">
    <source>
        <dbReference type="ARBA" id="ARBA00023002"/>
    </source>
</evidence>
<keyword evidence="7" id="KW-1185">Reference proteome</keyword>
<organism evidence="6 7">
    <name type="scientific">Fusicatenibacter faecihominis</name>
    <dbReference type="NCBI Taxonomy" id="2881276"/>
    <lineage>
        <taxon>Bacteria</taxon>
        <taxon>Bacillati</taxon>
        <taxon>Bacillota</taxon>
        <taxon>Clostridia</taxon>
        <taxon>Lachnospirales</taxon>
        <taxon>Lachnospiraceae</taxon>
        <taxon>Fusicatenibacter</taxon>
    </lineage>
</organism>
<keyword evidence="5" id="KW-0560">Oxidoreductase</keyword>
<dbReference type="GO" id="GO:0018580">
    <property type="term" value="F:nitronate monooxygenase activity"/>
    <property type="evidence" value="ECO:0007669"/>
    <property type="project" value="InterPro"/>
</dbReference>
<dbReference type="NCBIfam" id="TIGR03151">
    <property type="entry name" value="enACPred_II"/>
    <property type="match status" value="1"/>
</dbReference>
<name>A0AAE3DUR1_9FIRM</name>
<keyword evidence="3" id="KW-0285">Flavoprotein</keyword>
<proteinExistence type="predicted"/>